<protein>
    <submittedName>
        <fullName evidence="1">TetR-family transcriptional regulator</fullName>
    </submittedName>
</protein>
<accession>A0A8S5SGB1</accession>
<dbReference type="EMBL" id="BK032585">
    <property type="protein sequence ID" value="DAF49666.1"/>
    <property type="molecule type" value="Genomic_DNA"/>
</dbReference>
<sequence>MRIKDGVPETAAALRERFGREMLSAKEVSEATGLSEYTVRRKFTGWNGRFIAVEVIARQIVG</sequence>
<reference evidence="1" key="1">
    <citation type="journal article" date="2021" name="Proc. Natl. Acad. Sci. U.S.A.">
        <title>A Catalog of Tens of Thousands of Viruses from Human Metagenomes Reveals Hidden Associations with Chronic Diseases.</title>
        <authorList>
            <person name="Tisza M.J."/>
            <person name="Buck C.B."/>
        </authorList>
    </citation>
    <scope>NUCLEOTIDE SEQUENCE</scope>
    <source>
        <strain evidence="1">Ctuev19</strain>
    </source>
</reference>
<proteinExistence type="predicted"/>
<name>A0A8S5SGB1_9CAUD</name>
<organism evidence="1">
    <name type="scientific">Myoviridae sp. ctuev19</name>
    <dbReference type="NCBI Taxonomy" id="2827716"/>
    <lineage>
        <taxon>Viruses</taxon>
        <taxon>Duplodnaviria</taxon>
        <taxon>Heunggongvirae</taxon>
        <taxon>Uroviricota</taxon>
        <taxon>Caudoviricetes</taxon>
    </lineage>
</organism>
<evidence type="ECO:0000313" key="1">
    <source>
        <dbReference type="EMBL" id="DAF49666.1"/>
    </source>
</evidence>